<keyword evidence="12" id="KW-1185">Reference proteome</keyword>
<keyword evidence="5 9" id="KW-0547">Nucleotide-binding</keyword>
<keyword evidence="6 9" id="KW-0418">Kinase</keyword>
<evidence type="ECO:0000256" key="8">
    <source>
        <dbReference type="ARBA" id="ARBA00048090"/>
    </source>
</evidence>
<evidence type="ECO:0000256" key="3">
    <source>
        <dbReference type="ARBA" id="ARBA00012054"/>
    </source>
</evidence>
<dbReference type="EMBL" id="JAUKUD010000004">
    <property type="protein sequence ID" value="KAK0747053.1"/>
    <property type="molecule type" value="Genomic_DNA"/>
</dbReference>
<comment type="catalytic activity">
    <reaction evidence="8 9">
        <text>D-gluconate + ATP = 6-phospho-D-gluconate + ADP + H(+)</text>
        <dbReference type="Rhea" id="RHEA:19433"/>
        <dbReference type="ChEBI" id="CHEBI:15378"/>
        <dbReference type="ChEBI" id="CHEBI:18391"/>
        <dbReference type="ChEBI" id="CHEBI:30616"/>
        <dbReference type="ChEBI" id="CHEBI:58759"/>
        <dbReference type="ChEBI" id="CHEBI:456216"/>
        <dbReference type="EC" id="2.7.1.12"/>
    </reaction>
</comment>
<dbReference type="AlphaFoldDB" id="A0AA40EWW1"/>
<dbReference type="InterPro" id="IPR027417">
    <property type="entry name" value="P-loop_NTPase"/>
</dbReference>
<comment type="pathway">
    <text evidence="1 9">Carbohydrate acid metabolism; D-gluconate degradation.</text>
</comment>
<keyword evidence="4 9" id="KW-0808">Transferase</keyword>
<evidence type="ECO:0000313" key="12">
    <source>
        <dbReference type="Proteomes" id="UP001172155"/>
    </source>
</evidence>
<dbReference type="Gene3D" id="3.40.50.300">
    <property type="entry name" value="P-loop containing nucleotide triphosphate hydrolases"/>
    <property type="match status" value="1"/>
</dbReference>
<evidence type="ECO:0000256" key="5">
    <source>
        <dbReference type="ARBA" id="ARBA00022741"/>
    </source>
</evidence>
<evidence type="ECO:0000256" key="6">
    <source>
        <dbReference type="ARBA" id="ARBA00022777"/>
    </source>
</evidence>
<sequence>MSANDSPPKPAALTGPDTTATPSGVGTTTAPSSPGTTTTPPIPDTTTIPPTLDTTTLKHRWIWIVTGPTASGKTSAAKALAAYLNFPFIEGDDYHPPANIAKMKDSIPLTDADRAGWLATLRDYETRSSNLVMTCSALKRAYRDILRLDDVGVMVRFIFLDAPEEELTRRAAERKGHYAGPGLLKSQFEALERPGEDEGDLFVVGTVGRGVEGTVEGVRGVVRGVMRREEGWGV</sequence>
<dbReference type="GO" id="GO:0005524">
    <property type="term" value="F:ATP binding"/>
    <property type="evidence" value="ECO:0007669"/>
    <property type="project" value="UniProtKB-KW"/>
</dbReference>
<keyword evidence="7 9" id="KW-0067">ATP-binding</keyword>
<gene>
    <name evidence="11" type="ORF">B0T18DRAFT_429901</name>
</gene>
<evidence type="ECO:0000256" key="9">
    <source>
        <dbReference type="RuleBase" id="RU363066"/>
    </source>
</evidence>
<dbReference type="CDD" id="cd02021">
    <property type="entry name" value="GntK"/>
    <property type="match status" value="1"/>
</dbReference>
<accession>A0AA40EWW1</accession>
<evidence type="ECO:0000256" key="4">
    <source>
        <dbReference type="ARBA" id="ARBA00022679"/>
    </source>
</evidence>
<dbReference type="PANTHER" id="PTHR43442">
    <property type="entry name" value="GLUCONOKINASE-RELATED"/>
    <property type="match status" value="1"/>
</dbReference>
<dbReference type="InterPro" id="IPR006001">
    <property type="entry name" value="Therm_gnt_kin"/>
</dbReference>
<keyword evidence="11" id="KW-0378">Hydrolase</keyword>
<proteinExistence type="inferred from homology"/>
<name>A0AA40EWW1_9PEZI</name>
<evidence type="ECO:0000256" key="10">
    <source>
        <dbReference type="SAM" id="MobiDB-lite"/>
    </source>
</evidence>
<dbReference type="NCBIfam" id="TIGR01313">
    <property type="entry name" value="therm_gnt_kin"/>
    <property type="match status" value="1"/>
</dbReference>
<dbReference type="GO" id="GO:0046316">
    <property type="term" value="F:gluconokinase activity"/>
    <property type="evidence" value="ECO:0007669"/>
    <property type="project" value="UniProtKB-EC"/>
</dbReference>
<comment type="caution">
    <text evidence="11">The sequence shown here is derived from an EMBL/GenBank/DDBJ whole genome shotgun (WGS) entry which is preliminary data.</text>
</comment>
<reference evidence="11" key="1">
    <citation type="submission" date="2023-06" db="EMBL/GenBank/DDBJ databases">
        <title>Genome-scale phylogeny and comparative genomics of the fungal order Sordariales.</title>
        <authorList>
            <consortium name="Lawrence Berkeley National Laboratory"/>
            <person name="Hensen N."/>
            <person name="Bonometti L."/>
            <person name="Westerberg I."/>
            <person name="Brannstrom I.O."/>
            <person name="Guillou S."/>
            <person name="Cros-Aarteil S."/>
            <person name="Calhoun S."/>
            <person name="Haridas S."/>
            <person name="Kuo A."/>
            <person name="Mondo S."/>
            <person name="Pangilinan J."/>
            <person name="Riley R."/>
            <person name="LaButti K."/>
            <person name="Andreopoulos B."/>
            <person name="Lipzen A."/>
            <person name="Chen C."/>
            <person name="Yanf M."/>
            <person name="Daum C."/>
            <person name="Ng V."/>
            <person name="Clum A."/>
            <person name="Steindorff A."/>
            <person name="Ohm R."/>
            <person name="Martin F."/>
            <person name="Silar P."/>
            <person name="Natvig D."/>
            <person name="Lalanne C."/>
            <person name="Gautier V."/>
            <person name="Ament-velasquez S.L."/>
            <person name="Kruys A."/>
            <person name="Hutchinson M.I."/>
            <person name="Powell A.J."/>
            <person name="Barry K."/>
            <person name="Miller A.N."/>
            <person name="Grigoriev I.V."/>
            <person name="Debuchy R."/>
            <person name="Gladieux P."/>
            <person name="Thoren M.H."/>
            <person name="Johannesson H."/>
        </authorList>
    </citation>
    <scope>NUCLEOTIDE SEQUENCE</scope>
    <source>
        <strain evidence="11">SMH3187-1</strain>
    </source>
</reference>
<dbReference type="GO" id="GO:0005737">
    <property type="term" value="C:cytoplasm"/>
    <property type="evidence" value="ECO:0007669"/>
    <property type="project" value="TreeGrafter"/>
</dbReference>
<organism evidence="11 12">
    <name type="scientific">Schizothecium vesticola</name>
    <dbReference type="NCBI Taxonomy" id="314040"/>
    <lineage>
        <taxon>Eukaryota</taxon>
        <taxon>Fungi</taxon>
        <taxon>Dikarya</taxon>
        <taxon>Ascomycota</taxon>
        <taxon>Pezizomycotina</taxon>
        <taxon>Sordariomycetes</taxon>
        <taxon>Sordariomycetidae</taxon>
        <taxon>Sordariales</taxon>
        <taxon>Schizotheciaceae</taxon>
        <taxon>Schizothecium</taxon>
    </lineage>
</organism>
<dbReference type="GO" id="GO:0016787">
    <property type="term" value="F:hydrolase activity"/>
    <property type="evidence" value="ECO:0007669"/>
    <property type="project" value="UniProtKB-KW"/>
</dbReference>
<protein>
    <recommendedName>
        <fullName evidence="3 9">Gluconokinase</fullName>
        <ecNumber evidence="3 9">2.7.1.12</ecNumber>
    </recommendedName>
</protein>
<evidence type="ECO:0000256" key="7">
    <source>
        <dbReference type="ARBA" id="ARBA00022840"/>
    </source>
</evidence>
<dbReference type="PANTHER" id="PTHR43442:SF3">
    <property type="entry name" value="GLUCONOKINASE-RELATED"/>
    <property type="match status" value="1"/>
</dbReference>
<feature type="compositionally biased region" description="Low complexity" evidence="10">
    <location>
        <begin position="17"/>
        <end position="51"/>
    </location>
</feature>
<evidence type="ECO:0000256" key="2">
    <source>
        <dbReference type="ARBA" id="ARBA00008420"/>
    </source>
</evidence>
<evidence type="ECO:0000256" key="1">
    <source>
        <dbReference type="ARBA" id="ARBA00004875"/>
    </source>
</evidence>
<dbReference type="EC" id="2.7.1.12" evidence="3 9"/>
<dbReference type="SUPFAM" id="SSF52540">
    <property type="entry name" value="P-loop containing nucleoside triphosphate hydrolases"/>
    <property type="match status" value="1"/>
</dbReference>
<feature type="region of interest" description="Disordered" evidence="10">
    <location>
        <begin position="1"/>
        <end position="51"/>
    </location>
</feature>
<evidence type="ECO:0000313" key="11">
    <source>
        <dbReference type="EMBL" id="KAK0747053.1"/>
    </source>
</evidence>
<dbReference type="GO" id="GO:0005975">
    <property type="term" value="P:carbohydrate metabolic process"/>
    <property type="evidence" value="ECO:0007669"/>
    <property type="project" value="InterPro"/>
</dbReference>
<dbReference type="Proteomes" id="UP001172155">
    <property type="component" value="Unassembled WGS sequence"/>
</dbReference>
<dbReference type="Pfam" id="PF13671">
    <property type="entry name" value="AAA_33"/>
    <property type="match status" value="1"/>
</dbReference>
<comment type="similarity">
    <text evidence="2 9">Belongs to the gluconokinase GntK/GntV family.</text>
</comment>